<feature type="domain" description="Bacterial repeat" evidence="5">
    <location>
        <begin position="1291"/>
        <end position="1360"/>
    </location>
</feature>
<dbReference type="Pfam" id="PF16640">
    <property type="entry name" value="Big_3_5"/>
    <property type="match status" value="1"/>
</dbReference>
<feature type="domain" description="Quinohemoprotein amine dehydrogenase alpha subunit" evidence="3">
    <location>
        <begin position="2005"/>
        <end position="2078"/>
    </location>
</feature>
<dbReference type="Pfam" id="PF09099">
    <property type="entry name" value="Qn_am_d_aIII"/>
    <property type="match status" value="1"/>
</dbReference>
<name>A0A0W0GIA5_9CHLR</name>
<dbReference type="EMBL" id="LFDV01000002">
    <property type="protein sequence ID" value="KTB48319.1"/>
    <property type="molecule type" value="Genomic_DNA"/>
</dbReference>
<evidence type="ECO:0000259" key="4">
    <source>
        <dbReference type="Pfam" id="PF16640"/>
    </source>
</evidence>
<protein>
    <recommendedName>
        <fullName evidence="8">Tandem-95 repeat protein</fullName>
    </recommendedName>
</protein>
<proteinExistence type="predicted"/>
<dbReference type="Proteomes" id="UP000053947">
    <property type="component" value="Unassembled WGS sequence"/>
</dbReference>
<accession>A0A0W0GIA5</accession>
<keyword evidence="2" id="KW-0812">Transmembrane</keyword>
<evidence type="ECO:0000313" key="6">
    <source>
        <dbReference type="EMBL" id="KTB48319.1"/>
    </source>
</evidence>
<evidence type="ECO:0000259" key="3">
    <source>
        <dbReference type="Pfam" id="PF09099"/>
    </source>
</evidence>
<dbReference type="PATRIC" id="fig|1217799.6.peg.1206"/>
<evidence type="ECO:0000256" key="1">
    <source>
        <dbReference type="ARBA" id="ARBA00004196"/>
    </source>
</evidence>
<keyword evidence="2" id="KW-0472">Membrane</keyword>
<dbReference type="GO" id="GO:0030313">
    <property type="term" value="C:cell envelope"/>
    <property type="evidence" value="ECO:0007669"/>
    <property type="project" value="UniProtKB-SubCell"/>
</dbReference>
<dbReference type="CDD" id="cd00102">
    <property type="entry name" value="IPT"/>
    <property type="match status" value="1"/>
</dbReference>
<feature type="domain" description="Bacterial repeat" evidence="5">
    <location>
        <begin position="890"/>
        <end position="955"/>
    </location>
</feature>
<dbReference type="InterPro" id="IPR013783">
    <property type="entry name" value="Ig-like_fold"/>
</dbReference>
<comment type="subcellular location">
    <subcellularLocation>
        <location evidence="1">Cell envelope</location>
    </subcellularLocation>
</comment>
<keyword evidence="2" id="KW-1133">Transmembrane helix</keyword>
<evidence type="ECO:0000256" key="2">
    <source>
        <dbReference type="SAM" id="Phobius"/>
    </source>
</evidence>
<sequence length="2090" mass="218966">MKTVKVNGQGWWKRYYRVVYSAIFLLLSITMAIGLAVPLAASTTDTYRPNSDVSISSYINGNGGGTHSARVSDLDNNTYVFTTNENWHYDLYGLPNHSSSLDGITTINSVTLWAKVWSEYCENDNSRQSSVRTNLKINGVNYYGTALSPTPDTRVDISTTYDHVPGTTSTAWTWANIDALEVGIGLRSPGYDSWWTQYWKEAMCLEVWVTVNYSFNTTTMVTSNLNPSNTGDSVTFTATITRAGGSSTPTGSVIFMDGATILGTRTLSGTGASATAAYTTSALSVGSHSITAAYGGDGNLVGSISAPLTQVVKPYNIITTGNATGVTLTGATLNGSISNSNGSLVTCSFQYGTSTSYGSTTSPLISMYDNGNFSATITGLTDGVTYHYRARGYDYSIQGYVYGEDKTFTPRHNFLTTDSATLVFNTGATLNGSLNNADGSNVACYFQYGTTTTYGSSTQSFSQGLYANGSFSRAITGLIEGTTYHYRAAAYIYGTGEYVYGQDMTFVAEGPPIYTVTFNGNGGGTPDPTSKYVTYGADYGTLATVSRTGYSFAGWFTDPSAGSQVTTTTTVTITVNQTLYAHWTPNTYTVTFNSNGGSTPSPTFKNVTYGSTYGTLPTVSRTGYTFAGWFTDPSGNVEITASTSLTIALNHTLYAHWTANNYTVTFNATSGGTPSPASKTVTYGSPYGTLATVSRTGYTFNGWFTDATTGTEVTAASTVTSAANHTLYAHWTASTYTVTFDSNGGGTPSPTSKTVTYGSTYGTLATVSRTGYTFNGWFTDATTGTLIESTTSVAITSPQTLYAHWTVTNYTVTIICSPTAGGSVSPAGGTYTAGTFISLTPIASTGWSFSGWSGDVVIAFPMSSPLTFTMPARDVTLYASFTQNDYVVYTSVGTGSGSIVPNMAVKHYGDSVSMTAVPSVGYHLVNWSGDFTGTENPISFSMPASDVHITANFAIDTYTVSFDSTGGSPVTSQTLDIGSLVTRPANPSCSGYVFAGWYKDADCTDDWDFGTDTVSDNITLYARWAVFDQGIDATGNSFYMWDGSLAQTFTAGRTGGLYMVSCFLSNGSAFTLNVEIQGVTGSKPNGTVLTSSTANVSASPTTQRWVEVVFATPYPVTAGQQYAIVWKNLPFSANINFYYSKTDAYTGGEALVLNGSSWESATGPDFVFRTFILSSPGISVSPTSGLVTTESGGTAFFTVRLGSEPTTDVTIALSSSDTSEGAVSPASLTFTPANWDTPQVVTVTGVDDTTIDGEVAYQIITATAVSTDPAYNGLNPANVSVTNTDNDLPSYDLTINTTGSGSVIRNPNQAAYEEDTSVQLTAVPAVGWHFVGWTGDLTGTDNPKSVTMTSNKTVTASFAIDTYTVTFDSNGGGTPDPTSKTVTYGSTYGALATVSRGGYTFDGWFTAASGGTEVTAATSVAITSPQTLYAHWTANNVAPEAVNDTAIVNEDSSDNIINVKGNDIDVEGNTLTVTAVGAAANGTATLDTGVVKYTPTTNYFGADSFIYTISDGNGGFDTATVSITVNSVNDLPTISDITDQTINEDANTGALAFTVGDVETAAGSLTLGGSSSNTGLVPNANIVFGGSGANRTVTVTPVANGFGTATITVTVTDANSGTAQDTFVLTVNSVNDLPALSGTFASQTVDYSDPITSGTVIATDVDSMELEINGLPANVTASSPTISGTGTWTDPRVYTWTISGLADVASGSCQIKVTDGSTPVNGPTITVDKEDATISFDPNNIVANLVHEDGGDNSAFVWHITITQANDGHLGELSKIAAADISLSFKAVGSGTGYTMTATDFKPSTGIATFNVPISVLNVETYTGEVSLSNNWFKAITAENVLVVYDPSLGFASGGGWFYWPGTTDKTNFGFTMKYNNKGQQVQGSLLLIRHMPDGSIYRIKSNALYGLALNTVTGVATFSGKCTYLYPNPIPGADPINVGGQEFMIYVDDNNDPGDGIDRIWFTVLGQSFSLDNGNNLADVSEIQPIVSGNIVVPHIAAGQSTNPTVTSITPNIGVKGATITVVITGTGFTENVKVSFGSGITVTNLVVNSDIQITVTITISSKAKSGTRDVTVTTASGSGTLAETFTVT</sequence>
<dbReference type="InterPro" id="IPR015183">
    <property type="entry name" value="QH-AmDH_asu_dom_III"/>
</dbReference>
<dbReference type="STRING" id="1217799.DEALK_11650"/>
<dbReference type="Pfam" id="PF09479">
    <property type="entry name" value="Flg_new"/>
    <property type="match status" value="6"/>
</dbReference>
<dbReference type="Pfam" id="PF17963">
    <property type="entry name" value="Big_9"/>
    <property type="match status" value="1"/>
</dbReference>
<feature type="transmembrane region" description="Helical" evidence="2">
    <location>
        <begin position="20"/>
        <end position="41"/>
    </location>
</feature>
<evidence type="ECO:0000313" key="7">
    <source>
        <dbReference type="Proteomes" id="UP000053947"/>
    </source>
</evidence>
<feature type="domain" description="Bacterial repeat" evidence="5">
    <location>
        <begin position="813"/>
        <end position="884"/>
    </location>
</feature>
<dbReference type="InterPro" id="IPR042229">
    <property type="entry name" value="Listeria/Bacterioides_rpt_sf"/>
</dbReference>
<dbReference type="InterPro" id="IPR013378">
    <property type="entry name" value="InlB-like_B-rpt"/>
</dbReference>
<dbReference type="InterPro" id="IPR014756">
    <property type="entry name" value="Ig_E-set"/>
</dbReference>
<dbReference type="NCBIfam" id="TIGR02543">
    <property type="entry name" value="List_Bact_rpt"/>
    <property type="match status" value="7"/>
</dbReference>
<feature type="domain" description="Bacterial Ig-like" evidence="4">
    <location>
        <begin position="222"/>
        <end position="312"/>
    </location>
</feature>
<dbReference type="Gene3D" id="2.60.40.10">
    <property type="entry name" value="Immunoglobulins"/>
    <property type="match status" value="3"/>
</dbReference>
<dbReference type="SUPFAM" id="SSF81296">
    <property type="entry name" value="E set domains"/>
    <property type="match status" value="1"/>
</dbReference>
<dbReference type="Gene3D" id="2.60.40.4270">
    <property type="entry name" value="Listeria-Bacteroides repeat domain"/>
    <property type="match status" value="6"/>
</dbReference>
<dbReference type="InterPro" id="IPR032109">
    <property type="entry name" value="Big_3_5"/>
</dbReference>
<keyword evidence="7" id="KW-1185">Reference proteome</keyword>
<dbReference type="Pfam" id="PF18998">
    <property type="entry name" value="Flg_new_2"/>
    <property type="match status" value="3"/>
</dbReference>
<evidence type="ECO:0000259" key="5">
    <source>
        <dbReference type="Pfam" id="PF18998"/>
    </source>
</evidence>
<comment type="caution">
    <text evidence="6">The sequence shown here is derived from an EMBL/GenBank/DDBJ whole genome shotgun (WGS) entry which is preliminary data.</text>
</comment>
<dbReference type="InterPro" id="IPR044060">
    <property type="entry name" value="Bacterial_rp_domain"/>
</dbReference>
<gene>
    <name evidence="6" type="ORF">DEALK_11650</name>
</gene>
<organism evidence="6 7">
    <name type="scientific">Dehalogenimonas alkenigignens</name>
    <dbReference type="NCBI Taxonomy" id="1217799"/>
    <lineage>
        <taxon>Bacteria</taxon>
        <taxon>Bacillati</taxon>
        <taxon>Chloroflexota</taxon>
        <taxon>Dehalococcoidia</taxon>
        <taxon>Dehalococcoidales</taxon>
        <taxon>Dehalococcoidaceae</taxon>
        <taxon>Dehalogenimonas</taxon>
    </lineage>
</organism>
<evidence type="ECO:0008006" key="8">
    <source>
        <dbReference type="Google" id="ProtNLM"/>
    </source>
</evidence>
<dbReference type="OrthoDB" id="166562at2"/>
<reference evidence="6 7" key="1">
    <citation type="submission" date="2015-06" db="EMBL/GenBank/DDBJ databases">
        <title>Genome sequence of the organohalide-respiring Dehalogenimonas alkenigignens type strain (IP3-3T).</title>
        <authorList>
            <person name="Key T.A."/>
            <person name="Richmond D.P."/>
            <person name="Bowman K.S."/>
            <person name="Cho Y.-J."/>
            <person name="Chun J."/>
            <person name="da Costa M.S."/>
            <person name="Rainey F.A."/>
            <person name="Moe W.M."/>
        </authorList>
    </citation>
    <scope>NUCLEOTIDE SEQUENCE [LARGE SCALE GENOMIC DNA]</scope>
    <source>
        <strain evidence="6 7">IP3-3</strain>
    </source>
</reference>